<dbReference type="Proteomes" id="UP001454036">
    <property type="component" value="Unassembled WGS sequence"/>
</dbReference>
<proteinExistence type="predicted"/>
<dbReference type="EMBL" id="BAABME010019863">
    <property type="protein sequence ID" value="GAA0158587.1"/>
    <property type="molecule type" value="Genomic_DNA"/>
</dbReference>
<evidence type="ECO:0000313" key="2">
    <source>
        <dbReference type="EMBL" id="GAA0158587.1"/>
    </source>
</evidence>
<gene>
    <name evidence="2" type="ORF">LIER_38690</name>
</gene>
<keyword evidence="3" id="KW-1185">Reference proteome</keyword>
<reference evidence="2 3" key="1">
    <citation type="submission" date="2024-01" db="EMBL/GenBank/DDBJ databases">
        <title>The complete chloroplast genome sequence of Lithospermum erythrorhizon: insights into the phylogenetic relationship among Boraginaceae species and the maternal lineages of purple gromwells.</title>
        <authorList>
            <person name="Okada T."/>
            <person name="Watanabe K."/>
        </authorList>
    </citation>
    <scope>NUCLEOTIDE SEQUENCE [LARGE SCALE GENOMIC DNA]</scope>
</reference>
<feature type="region of interest" description="Disordered" evidence="1">
    <location>
        <begin position="21"/>
        <end position="50"/>
    </location>
</feature>
<dbReference type="AlphaFoldDB" id="A0AAV3Q3D4"/>
<feature type="region of interest" description="Disordered" evidence="1">
    <location>
        <begin position="80"/>
        <end position="110"/>
    </location>
</feature>
<organism evidence="2 3">
    <name type="scientific">Lithospermum erythrorhizon</name>
    <name type="common">Purple gromwell</name>
    <name type="synonym">Lithospermum officinale var. erythrorhizon</name>
    <dbReference type="NCBI Taxonomy" id="34254"/>
    <lineage>
        <taxon>Eukaryota</taxon>
        <taxon>Viridiplantae</taxon>
        <taxon>Streptophyta</taxon>
        <taxon>Embryophyta</taxon>
        <taxon>Tracheophyta</taxon>
        <taxon>Spermatophyta</taxon>
        <taxon>Magnoliopsida</taxon>
        <taxon>eudicotyledons</taxon>
        <taxon>Gunneridae</taxon>
        <taxon>Pentapetalae</taxon>
        <taxon>asterids</taxon>
        <taxon>lamiids</taxon>
        <taxon>Boraginales</taxon>
        <taxon>Boraginaceae</taxon>
        <taxon>Boraginoideae</taxon>
        <taxon>Lithospermeae</taxon>
        <taxon>Lithospermum</taxon>
    </lineage>
</organism>
<comment type="caution">
    <text evidence="2">The sequence shown here is derived from an EMBL/GenBank/DDBJ whole genome shotgun (WGS) entry which is preliminary data.</text>
</comment>
<evidence type="ECO:0000313" key="3">
    <source>
        <dbReference type="Proteomes" id="UP001454036"/>
    </source>
</evidence>
<protein>
    <submittedName>
        <fullName evidence="2">Uncharacterized protein</fullName>
    </submittedName>
</protein>
<evidence type="ECO:0000256" key="1">
    <source>
        <dbReference type="SAM" id="MobiDB-lite"/>
    </source>
</evidence>
<name>A0AAV3Q3D4_LITER</name>
<sequence length="110" mass="11619">MPHKVAYKSITSGKDVLAWVSKRKGSSAPNASTAPKKSKKTHKVPVPETTPPATEALVEAFSPPSPRAQDRITIMIPDQISPSLDKSSTSSELHPSTFPILESASGSEGP</sequence>
<accession>A0AAV3Q3D4</accession>
<feature type="compositionally biased region" description="Polar residues" evidence="1">
    <location>
        <begin position="80"/>
        <end position="94"/>
    </location>
</feature>